<evidence type="ECO:0000256" key="8">
    <source>
        <dbReference type="ARBA" id="ARBA00022804"/>
    </source>
</evidence>
<dbReference type="InterPro" id="IPR026400">
    <property type="entry name" value="Bunya_nonstruc_pro_NSm"/>
</dbReference>
<sequence>MILFIFCSLAMVNAMPYERCFEGGTIIKDIPSQTGIGNACLKDDVSILKVESVPFSNATGVFARNKVSRKWIIQNWSDCNPRKVDSGNINVVEIHEDLTLHSSTYACTSECLIGMDKETGQVVLTTDKLNRFEIIGTTRRNGWFKTKTYVTLDQTCEHIKVICGMQSIQMHACFKHHMPCIRFFKHTILPELVSTSVCENLEIIILTTLALLIFVLLNIIMKTYVCYLMLPLFVPFAYTYGYLYNKISKKCRSCGLAYHPFTKCSNHCVCGSLFETSDRMRLHRESGMCQGYKSMRTARVLCKSKGSASILSIITAILLLSFVTPINSIIIKEDYIKTNDSDIFDEYQIFKKNNENNHFMYLTRSVIDAIFVPVIILIYTLIMFLRHTFYSWWVMDCNECDMYHDVKNIKYNGDFTNKCNTCTCGFSVYTNGNYHLKSGKCLYKYESRLIRRIIILITVLYVLKDSGFNVAAETFDTCYKKQKLEKNCISINRNFDCTQEHRPIGEIADELIAQKYILDIEKPWVVGVGRKPETLNKALSSALTYHNLLLVEEILYRHDCKYFQKLNTINDDSEYKWRLILHTSTLAFCNENKDKHPCPCILTKSCATDMSTSTELQTYYNGKDEQLNSDLNTLFNILFSALPGTVQQVISDNLRDKKYNEVKSILELIIAKVQKNVLFKSICQFIKFAMDTTLTSYNPNGRWYKAPLRDAASILTTKVSGSNPTADLKNAKVGEMIDTCKKLKIIHCISPRHVELQLQNVLCEKSEGKYLYETGLTNKIYKKYMATDDYCLKDVHCIANFTPSTQGKLEKLQTLTCGWTEPLAISDEYTKPARSCRFKNKGTCAYGEFIWNTALCQNGQYYYVDQEGMHASSDDVGVMCLSDDCTEKRYPVHPDNLRNCQWLREEIKNKEVAQWNHDTIESYKRSLAETIQHNLEIHHYSPTKNYPHVKPSYMPILLQGLITEEGMESTFIEFELPALTGESVGFKVNSPDGTHIFDAIIYIKTATIGGTYDYLYSTGPTIAINIAHDEKCTGPCPEEIPKKGPNWLTFSQERTSRWGCEEWMCAAINTGCVFGSCQDVIKEDMRVYKKSTSETTKIEICMTLITSTYCINIDALQPIISDVFDIQFKTVETQNLPNIIGIRDHSVFTGSINDIGSLAKGCGNVQKRNESTIGSGDPRFDYICHATSRKDVVVRKCFDNHYDACKFLKKESKYVILDEHSRVRLSNPNNILGTIKAKIKFGDVKYKLSQTTTNLEYTATCVGCTNCLENIVCSINIEVESEQICGIESTCELYSSRALLKPQVRNYNIKMNCKEPITSIDIEICKNKKTIQLSKVPGSTNLELKGIDQASYIKEVDDRCGTWMCKVLDEGFFSLFRPLFDWLGEAGVIAAYSIIALISLIFVIKIGIPLTRFCTGLLKKQDLEYTLDTFKSK</sequence>
<feature type="transmembrane region" description="Helical" evidence="18">
    <location>
        <begin position="1382"/>
        <end position="1404"/>
    </location>
</feature>
<feature type="transmembrane region" description="Helical" evidence="18">
    <location>
        <begin position="366"/>
        <end position="385"/>
    </location>
</feature>
<evidence type="ECO:0000256" key="15">
    <source>
        <dbReference type="ARBA" id="ARBA00023184"/>
    </source>
</evidence>
<keyword evidence="7" id="KW-0732">Signal</keyword>
<evidence type="ECO:0000256" key="6">
    <source>
        <dbReference type="ARBA" id="ARBA00022692"/>
    </source>
</evidence>
<keyword evidence="15" id="KW-1038">Host endoplasmic reticulum</keyword>
<accession>A0A088MSM5</accession>
<dbReference type="NCBIfam" id="TIGR04210">
    <property type="entry name" value="bunya_NSm"/>
    <property type="match status" value="1"/>
</dbReference>
<dbReference type="GO" id="GO:0046718">
    <property type="term" value="P:symbiont entry into host cell"/>
    <property type="evidence" value="ECO:0007669"/>
    <property type="project" value="UniProtKB-KW"/>
</dbReference>
<keyword evidence="13 18" id="KW-0472">Membrane</keyword>
<evidence type="ECO:0000256" key="18">
    <source>
        <dbReference type="SAM" id="Phobius"/>
    </source>
</evidence>
<dbReference type="Proteomes" id="UP000124141">
    <property type="component" value="Genome"/>
</dbReference>
<feature type="domain" description="Bunyavirus glycoprotein G2" evidence="20">
    <location>
        <begin position="19"/>
        <end position="299"/>
    </location>
</feature>
<evidence type="ECO:0000259" key="20">
    <source>
        <dbReference type="Pfam" id="PF03563"/>
    </source>
</evidence>
<dbReference type="Pfam" id="PF03557">
    <property type="entry name" value="Bunya_G1"/>
    <property type="match status" value="1"/>
</dbReference>
<keyword evidence="16" id="KW-1160">Virus entry into host cell</keyword>
<evidence type="ECO:0000256" key="7">
    <source>
        <dbReference type="ARBA" id="ARBA00022729"/>
    </source>
</evidence>
<dbReference type="GO" id="GO:0044167">
    <property type="term" value="C:host cell endoplasmic reticulum membrane"/>
    <property type="evidence" value="ECO:0007669"/>
    <property type="project" value="UniProtKB-SubCell"/>
</dbReference>
<proteinExistence type="predicted"/>
<protein>
    <recommendedName>
        <fullName evidence="4">Envelopment polyprotein</fullName>
    </recommendedName>
    <alternativeName>
        <fullName evidence="17">M polyprotein</fullName>
    </alternativeName>
</protein>
<dbReference type="GO" id="GO:0055036">
    <property type="term" value="C:virion membrane"/>
    <property type="evidence" value="ECO:0007669"/>
    <property type="project" value="UniProtKB-SubCell"/>
</dbReference>
<keyword evidence="11" id="KW-1043">Host membrane</keyword>
<evidence type="ECO:0000256" key="9">
    <source>
        <dbReference type="ARBA" id="ARBA00022812"/>
    </source>
</evidence>
<dbReference type="GO" id="GO:0044178">
    <property type="term" value="C:host cell Golgi membrane"/>
    <property type="evidence" value="ECO:0007669"/>
    <property type="project" value="UniProtKB-SubCell"/>
</dbReference>
<feature type="transmembrane region" description="Helical" evidence="18">
    <location>
        <begin position="308"/>
        <end position="331"/>
    </location>
</feature>
<keyword evidence="8" id="KW-1161">Viral attachment to host cell</keyword>
<dbReference type="InterPro" id="IPR005168">
    <property type="entry name" value="Bunya_G2"/>
</dbReference>
<evidence type="ECO:0000256" key="3">
    <source>
        <dbReference type="ARBA" id="ARBA00004625"/>
    </source>
</evidence>
<evidence type="ECO:0000256" key="14">
    <source>
        <dbReference type="ARBA" id="ARBA00023180"/>
    </source>
</evidence>
<comment type="subcellular location">
    <subcellularLocation>
        <location evidence="2">Host Golgi apparatus membrane</location>
        <topology evidence="2">Multi-pass membrane protein</topology>
    </subcellularLocation>
    <subcellularLocation>
        <location evidence="3">Host endoplasmic reticulum membrane</location>
    </subcellularLocation>
    <subcellularLocation>
        <location evidence="1">Virion membrane</location>
    </subcellularLocation>
</comment>
<evidence type="ECO:0000256" key="17">
    <source>
        <dbReference type="ARBA" id="ARBA00031199"/>
    </source>
</evidence>
<evidence type="ECO:0000256" key="13">
    <source>
        <dbReference type="ARBA" id="ARBA00023136"/>
    </source>
</evidence>
<dbReference type="GO" id="GO:0019062">
    <property type="term" value="P:virion attachment to host cell"/>
    <property type="evidence" value="ECO:0007669"/>
    <property type="project" value="UniProtKB-KW"/>
</dbReference>
<organism evidence="21 22">
    <name type="scientific">Nyando virus</name>
    <dbReference type="NCBI Taxonomy" id="35316"/>
    <lineage>
        <taxon>Viruses</taxon>
        <taxon>Riboviria</taxon>
        <taxon>Orthornavirae</taxon>
        <taxon>Negarnaviricota</taxon>
        <taxon>Polyploviricotina</taxon>
        <taxon>Bunyaviricetes</taxon>
        <taxon>Elliovirales</taxon>
        <taxon>Peribunyaviridae</taxon>
        <taxon>Orthobunyavirus</taxon>
        <taxon>Orthobunyavirus nyandoense</taxon>
    </lineage>
</organism>
<evidence type="ECO:0000256" key="5">
    <source>
        <dbReference type="ARBA" id="ARBA00022581"/>
    </source>
</evidence>
<feature type="domain" description="Bunyavirus glycoprotein G1" evidence="19">
    <location>
        <begin position="507"/>
        <end position="1371"/>
    </location>
</feature>
<dbReference type="Pfam" id="PF03563">
    <property type="entry name" value="Bunya_G2"/>
    <property type="match status" value="1"/>
</dbReference>
<keyword evidence="14" id="KW-0325">Glycoprotein</keyword>
<evidence type="ECO:0000256" key="11">
    <source>
        <dbReference type="ARBA" id="ARBA00022870"/>
    </source>
</evidence>
<keyword evidence="9" id="KW-1040">Host Golgi apparatus</keyword>
<reference evidence="21 22" key="1">
    <citation type="journal article" date="2014" name="PLoS Negl. Trop. Dis.">
        <title>Molecular characterization of human pathogenic bunyaviruses of the nyando and bwamba/pongola virus groups leads to the genetic identification of mojui dos campos and kaeng khoi virus.</title>
        <authorList>
            <person name="Groseth A."/>
            <person name="Mampilli V."/>
            <person name="Weisend C."/>
            <person name="Dahlstrom E."/>
            <person name="Porcella S.F."/>
            <person name="Russell B.J."/>
            <person name="Tesh R.B."/>
            <person name="Ebihara H."/>
        </authorList>
    </citation>
    <scope>NUCLEOTIDE SEQUENCE [LARGE SCALE GENOMIC DNA]</scope>
    <source>
        <strain evidence="21">UgAr1712</strain>
    </source>
</reference>
<evidence type="ECO:0000313" key="22">
    <source>
        <dbReference type="Proteomes" id="UP000124141"/>
    </source>
</evidence>
<keyword evidence="5" id="KW-0945">Host-virus interaction</keyword>
<evidence type="ECO:0000256" key="2">
    <source>
        <dbReference type="ARBA" id="ARBA00004252"/>
    </source>
</evidence>
<evidence type="ECO:0000256" key="16">
    <source>
        <dbReference type="ARBA" id="ARBA00023296"/>
    </source>
</evidence>
<evidence type="ECO:0000313" key="21">
    <source>
        <dbReference type="EMBL" id="AIN37031.1"/>
    </source>
</evidence>
<dbReference type="GO" id="GO:0044003">
    <property type="term" value="P:symbiont-mediated perturbation of host process"/>
    <property type="evidence" value="ECO:0007669"/>
    <property type="project" value="InterPro"/>
</dbReference>
<keyword evidence="6 18" id="KW-0812">Transmembrane</keyword>
<feature type="transmembrane region" description="Helical" evidence="18">
    <location>
        <begin position="203"/>
        <end position="221"/>
    </location>
</feature>
<evidence type="ECO:0000256" key="1">
    <source>
        <dbReference type="ARBA" id="ARBA00004182"/>
    </source>
</evidence>
<evidence type="ECO:0000256" key="12">
    <source>
        <dbReference type="ARBA" id="ARBA00022989"/>
    </source>
</evidence>
<evidence type="ECO:0000256" key="10">
    <source>
        <dbReference type="ARBA" id="ARBA00022844"/>
    </source>
</evidence>
<evidence type="ECO:0000256" key="4">
    <source>
        <dbReference type="ARBA" id="ARBA00015294"/>
    </source>
</evidence>
<dbReference type="InterPro" id="IPR005167">
    <property type="entry name" value="Bunya_G1"/>
</dbReference>
<keyword evidence="10" id="KW-0946">Virion</keyword>
<dbReference type="EMBL" id="KJ867192">
    <property type="protein sequence ID" value="AIN37031.1"/>
    <property type="molecule type" value="Viral_cRNA"/>
</dbReference>
<name>A0A088MSM5_9VIRU</name>
<keyword evidence="12 18" id="KW-1133">Transmembrane helix</keyword>
<evidence type="ECO:0000259" key="19">
    <source>
        <dbReference type="Pfam" id="PF03557"/>
    </source>
</evidence>